<dbReference type="InterPro" id="IPR000380">
    <property type="entry name" value="Topo_IA"/>
</dbReference>
<feature type="site" description="Interaction with DNA" evidence="10">
    <location>
        <position position="147"/>
    </location>
</feature>
<dbReference type="InterPro" id="IPR003601">
    <property type="entry name" value="Topo_IA_2"/>
</dbReference>
<proteinExistence type="inferred from homology"/>
<comment type="function">
    <text evidence="10">Releases the supercoiling and torsional tension of DNA, which is introduced during the DNA replication and transcription, by transiently cleaving and rejoining one strand of the DNA duplex. Introduces a single-strand break via transesterification at a target site in duplex DNA. The scissile phosphodiester is attacked by the catalytic tyrosine of the enzyme, resulting in the formation of a DNA-(5'-phosphotyrosyl)-enzyme intermediate and the expulsion of a 3'-OH DNA strand. The free DNA strand then undergoes passage around the unbroken strand, thus removing DNA supercoils. Finally, in the religation step, the DNA 3'-OH attacks the covalent intermediate to expel the active-site tyrosine and restore the DNA phosphodiester backbone.</text>
</comment>
<feature type="site" description="Interaction with DNA" evidence="10">
    <location>
        <position position="32"/>
    </location>
</feature>
<dbReference type="InterPro" id="IPR023406">
    <property type="entry name" value="Topo_IA_AS"/>
</dbReference>
<feature type="site" description="Interaction with DNA" evidence="10">
    <location>
        <position position="499"/>
    </location>
</feature>
<dbReference type="InterPro" id="IPR013824">
    <property type="entry name" value="Topo_IA_cen_sub1"/>
</dbReference>
<keyword evidence="6" id="KW-0460">Magnesium</keyword>
<dbReference type="PROSITE" id="PS52039">
    <property type="entry name" value="TOPO_IA_2"/>
    <property type="match status" value="1"/>
</dbReference>
<feature type="domain" description="Topo IA-type catalytic" evidence="12">
    <location>
        <begin position="128"/>
        <end position="567"/>
    </location>
</feature>
<dbReference type="HAMAP" id="MF_00952">
    <property type="entry name" value="Topoisom_1_prok"/>
    <property type="match status" value="1"/>
</dbReference>
<comment type="caution">
    <text evidence="13">The sequence shown here is derived from an EMBL/GenBank/DDBJ whole genome shotgun (WGS) entry which is preliminary data.</text>
</comment>
<dbReference type="PROSITE" id="PS00396">
    <property type="entry name" value="TOPO_IA_1"/>
    <property type="match status" value="1"/>
</dbReference>
<keyword evidence="8 10" id="KW-0238">DNA-binding</keyword>
<dbReference type="InterPro" id="IPR006171">
    <property type="entry name" value="TOPRIM_dom"/>
</dbReference>
<sequence>MANLVIVESPSKAKTIQKYLGQGYKVAASVGHIRDLPAAKLSVDVKHDFAPKYAIVKGKEKLVKELKALVEKADRVYLATDPDREGEAISWHLATVLGLDMNDKNRVKFNEINRSGVEKGMANPEKIDLDLVDAQQARRILDRLVGYKLSPFVSQKIRRGLSAGRVQSVALRLIVDREEEIRAFRPEEYWSIDAKFLAPSSRRAFSAAFAGDETGKVEIRTEAQANAVLSRLENAAYTVASVKKGTRRRQPAPPFTTSTLQQEASRKLGFQGKRTMRIAQELYEGVEVEGYGAMGLITYMRTDSLRISEESRAAGNAFIEATYGRNYLPEKPRYYKSRANAQDGHEAIRPTVPSLTPEQAKASLSADQYKLYALIWKRFMASLMANCVQDTVRAEIHGANAADAAAGRYCLFTAAGYTVRFDGYTKVYVAGTDEEEEDESALPALTAGDALKLKDLGGNQHFTQPPARYTEASLVKKLEETGVGRPSTYVSIVSTITGREYVTREQKQLKPTELGEAVTKLLKEQFPNIVNVKFTANMENDLDRVEHGEVDYVAMLHAFYDGFDEELKKAKEKTQGMKIQLQEDVTDIPCEKCGRMMVVKTGRYGKFLACPGYPECKNTKPLVVETAARCPKCGGRVIQKKSKRGYTFYGCDHYPDCNFMTWDVPTDETCPQCGKSLFKRRGGLIVCEDEACGYSRKAERKRRKKDEAEA</sequence>
<dbReference type="PANTHER" id="PTHR42785">
    <property type="entry name" value="DNA TOPOISOMERASE, TYPE IA, CORE"/>
    <property type="match status" value="1"/>
</dbReference>
<evidence type="ECO:0000256" key="7">
    <source>
        <dbReference type="ARBA" id="ARBA00023029"/>
    </source>
</evidence>
<dbReference type="InterPro" id="IPR034149">
    <property type="entry name" value="TOPRIM_TopoI"/>
</dbReference>
<dbReference type="Gene3D" id="1.10.290.10">
    <property type="entry name" value="Topoisomerase I, domain 4"/>
    <property type="match status" value="1"/>
</dbReference>
<keyword evidence="9 10" id="KW-0413">Isomerase</keyword>
<dbReference type="InterPro" id="IPR013825">
    <property type="entry name" value="Topo_IA_cen_sub2"/>
</dbReference>
<keyword evidence="3" id="KW-0479">Metal-binding</keyword>
<protein>
    <recommendedName>
        <fullName evidence="10">DNA topoisomerase 1</fullName>
        <ecNumber evidence="10">5.6.2.1</ecNumber>
    </recommendedName>
    <alternativeName>
        <fullName evidence="10">DNA topoisomerase I</fullName>
    </alternativeName>
</protein>
<dbReference type="Gene3D" id="2.70.20.10">
    <property type="entry name" value="Topoisomerase I, domain 3"/>
    <property type="match status" value="1"/>
</dbReference>
<dbReference type="SMART" id="SM00437">
    <property type="entry name" value="TOP1Ac"/>
    <property type="match status" value="1"/>
</dbReference>
<feature type="site" description="Interaction with DNA" evidence="10">
    <location>
        <position position="139"/>
    </location>
</feature>
<comment type="similarity">
    <text evidence="2 10">Belongs to the type IA topoisomerase family.</text>
</comment>
<feature type="region of interest" description="Interaction with DNA" evidence="10">
    <location>
        <begin position="162"/>
        <end position="167"/>
    </location>
</feature>
<keyword evidence="7 10" id="KW-0799">Topoisomerase</keyword>
<evidence type="ECO:0000259" key="11">
    <source>
        <dbReference type="PROSITE" id="PS50880"/>
    </source>
</evidence>
<evidence type="ECO:0000256" key="1">
    <source>
        <dbReference type="ARBA" id="ARBA00000213"/>
    </source>
</evidence>
<evidence type="ECO:0000256" key="8">
    <source>
        <dbReference type="ARBA" id="ARBA00023125"/>
    </source>
</evidence>
<dbReference type="InterPro" id="IPR013826">
    <property type="entry name" value="Topo_IA_cen_sub3"/>
</dbReference>
<feature type="site" description="Interaction with DNA" evidence="10">
    <location>
        <position position="301"/>
    </location>
</feature>
<dbReference type="GO" id="GO:0003917">
    <property type="term" value="F:DNA topoisomerase type I (single strand cut, ATP-independent) activity"/>
    <property type="evidence" value="ECO:0007669"/>
    <property type="project" value="UniProtKB-UniRule"/>
</dbReference>
<dbReference type="Proteomes" id="UP000824071">
    <property type="component" value="Unassembled WGS sequence"/>
</dbReference>
<name>A0A9D1IGR0_9FIRM</name>
<reference evidence="13" key="2">
    <citation type="journal article" date="2021" name="PeerJ">
        <title>Extensive microbial diversity within the chicken gut microbiome revealed by metagenomics and culture.</title>
        <authorList>
            <person name="Gilroy R."/>
            <person name="Ravi A."/>
            <person name="Getino M."/>
            <person name="Pursley I."/>
            <person name="Horton D.L."/>
            <person name="Alikhan N.F."/>
            <person name="Baker D."/>
            <person name="Gharbi K."/>
            <person name="Hall N."/>
            <person name="Watson M."/>
            <person name="Adriaenssens E.M."/>
            <person name="Foster-Nyarko E."/>
            <person name="Jarju S."/>
            <person name="Secka A."/>
            <person name="Antonio M."/>
            <person name="Oren A."/>
            <person name="Chaudhuri R.R."/>
            <person name="La Ragione R."/>
            <person name="Hildebrand F."/>
            <person name="Pallen M.J."/>
        </authorList>
    </citation>
    <scope>NUCLEOTIDE SEQUENCE</scope>
    <source>
        <strain evidence="13">ChiGjej1B1-19959</strain>
    </source>
</reference>
<accession>A0A9D1IGR0</accession>
<dbReference type="AlphaFoldDB" id="A0A9D1IGR0"/>
<evidence type="ECO:0000313" key="13">
    <source>
        <dbReference type="EMBL" id="HIU36615.1"/>
    </source>
</evidence>
<reference evidence="13" key="1">
    <citation type="submission" date="2020-10" db="EMBL/GenBank/DDBJ databases">
        <authorList>
            <person name="Gilroy R."/>
        </authorList>
    </citation>
    <scope>NUCLEOTIDE SEQUENCE</scope>
    <source>
        <strain evidence="13">ChiGjej1B1-19959</strain>
    </source>
</reference>
<comment type="caution">
    <text evidence="10">Lacks conserved residue(s) required for the propagation of feature annotation.</text>
</comment>
<dbReference type="EMBL" id="DVMW01000048">
    <property type="protein sequence ID" value="HIU36615.1"/>
    <property type="molecule type" value="Genomic_DNA"/>
</dbReference>
<dbReference type="Pfam" id="PF01131">
    <property type="entry name" value="Topoisom_bac"/>
    <property type="match status" value="1"/>
</dbReference>
<dbReference type="Gene3D" id="1.10.460.10">
    <property type="entry name" value="Topoisomerase I, domain 2"/>
    <property type="match status" value="1"/>
</dbReference>
<dbReference type="GO" id="GO:0003677">
    <property type="term" value="F:DNA binding"/>
    <property type="evidence" value="ECO:0007669"/>
    <property type="project" value="UniProtKB-KW"/>
</dbReference>
<evidence type="ECO:0000256" key="10">
    <source>
        <dbReference type="HAMAP-Rule" id="MF_00952"/>
    </source>
</evidence>
<feature type="site" description="Interaction with DNA" evidence="10">
    <location>
        <position position="138"/>
    </location>
</feature>
<evidence type="ECO:0000256" key="4">
    <source>
        <dbReference type="ARBA" id="ARBA00022771"/>
    </source>
</evidence>
<feature type="domain" description="Toprim" evidence="11">
    <location>
        <begin position="2"/>
        <end position="112"/>
    </location>
</feature>
<dbReference type="Pfam" id="PF01751">
    <property type="entry name" value="Toprim"/>
    <property type="match status" value="1"/>
</dbReference>
<dbReference type="CDD" id="cd00186">
    <property type="entry name" value="TOP1Ac"/>
    <property type="match status" value="1"/>
</dbReference>
<dbReference type="Gene3D" id="3.40.50.140">
    <property type="match status" value="1"/>
</dbReference>
<dbReference type="InterPro" id="IPR023405">
    <property type="entry name" value="Topo_IA_core_domain"/>
</dbReference>
<organism evidence="13 14">
    <name type="scientific">Candidatus Fimenecus excrementigallinarum</name>
    <dbReference type="NCBI Taxonomy" id="2840816"/>
    <lineage>
        <taxon>Bacteria</taxon>
        <taxon>Bacillati</taxon>
        <taxon>Bacillota</taxon>
        <taxon>Clostridia</taxon>
        <taxon>Candidatus Fimenecus</taxon>
    </lineage>
</organism>
<gene>
    <name evidence="10 13" type="primary">topA</name>
    <name evidence="13" type="ORF">IAC53_08435</name>
</gene>
<evidence type="ECO:0000259" key="12">
    <source>
        <dbReference type="PROSITE" id="PS52039"/>
    </source>
</evidence>
<evidence type="ECO:0000256" key="9">
    <source>
        <dbReference type="ARBA" id="ARBA00023235"/>
    </source>
</evidence>
<evidence type="ECO:0000256" key="2">
    <source>
        <dbReference type="ARBA" id="ARBA00009446"/>
    </source>
</evidence>
<dbReference type="PANTHER" id="PTHR42785:SF1">
    <property type="entry name" value="DNA TOPOISOMERASE"/>
    <property type="match status" value="1"/>
</dbReference>
<dbReference type="SMART" id="SM00493">
    <property type="entry name" value="TOPRIM"/>
    <property type="match status" value="1"/>
</dbReference>
<evidence type="ECO:0000313" key="14">
    <source>
        <dbReference type="Proteomes" id="UP000824071"/>
    </source>
</evidence>
<dbReference type="InterPro" id="IPR013498">
    <property type="entry name" value="Topo_IA_Znf"/>
</dbReference>
<dbReference type="Gene3D" id="3.30.65.10">
    <property type="entry name" value="Bacterial Topoisomerase I, domain 1"/>
    <property type="match status" value="2"/>
</dbReference>
<comment type="catalytic activity">
    <reaction evidence="1 10">
        <text>ATP-independent breakage of single-stranded DNA, followed by passage and rejoining.</text>
        <dbReference type="EC" id="5.6.2.1"/>
    </reaction>
</comment>
<dbReference type="SUPFAM" id="SSF56712">
    <property type="entry name" value="Prokaryotic type I DNA topoisomerase"/>
    <property type="match status" value="1"/>
</dbReference>
<dbReference type="InterPro" id="IPR005733">
    <property type="entry name" value="TopoI_bac-type"/>
</dbReference>
<dbReference type="EC" id="5.6.2.1" evidence="10"/>
<dbReference type="GO" id="GO:0008270">
    <property type="term" value="F:zinc ion binding"/>
    <property type="evidence" value="ECO:0007669"/>
    <property type="project" value="UniProtKB-KW"/>
</dbReference>
<feature type="active site" description="O-(5'-phospho-DNA)-tyrosine intermediate" evidence="10">
    <location>
        <position position="299"/>
    </location>
</feature>
<dbReference type="InterPro" id="IPR028612">
    <property type="entry name" value="Topoisom_1_IA"/>
</dbReference>
<feature type="site" description="Interaction with DNA" evidence="10">
    <location>
        <position position="142"/>
    </location>
</feature>
<dbReference type="SMART" id="SM00436">
    <property type="entry name" value="TOP1Bc"/>
    <property type="match status" value="1"/>
</dbReference>
<dbReference type="CDD" id="cd03363">
    <property type="entry name" value="TOPRIM_TopoIA_TopoI"/>
    <property type="match status" value="1"/>
</dbReference>
<evidence type="ECO:0000256" key="5">
    <source>
        <dbReference type="ARBA" id="ARBA00022833"/>
    </source>
</evidence>
<dbReference type="InterPro" id="IPR013497">
    <property type="entry name" value="Topo_IA_cen"/>
</dbReference>
<dbReference type="InterPro" id="IPR003602">
    <property type="entry name" value="Topo_IA_DNA-bd_dom"/>
</dbReference>
<keyword evidence="4" id="KW-0863">Zinc-finger</keyword>
<comment type="subunit">
    <text evidence="10">Monomer.</text>
</comment>
<dbReference type="PRINTS" id="PR00417">
    <property type="entry name" value="PRTPISMRASEI"/>
</dbReference>
<dbReference type="GO" id="GO:0005694">
    <property type="term" value="C:chromosome"/>
    <property type="evidence" value="ECO:0007669"/>
    <property type="project" value="InterPro"/>
</dbReference>
<dbReference type="GO" id="GO:0006265">
    <property type="term" value="P:DNA topological change"/>
    <property type="evidence" value="ECO:0007669"/>
    <property type="project" value="UniProtKB-UniRule"/>
</dbReference>
<dbReference type="NCBIfam" id="TIGR01051">
    <property type="entry name" value="topA_bact"/>
    <property type="match status" value="1"/>
</dbReference>
<evidence type="ECO:0000256" key="3">
    <source>
        <dbReference type="ARBA" id="ARBA00022723"/>
    </source>
</evidence>
<dbReference type="Pfam" id="PF01396">
    <property type="entry name" value="Zn_ribbon_Top1"/>
    <property type="match status" value="3"/>
</dbReference>
<dbReference type="PROSITE" id="PS50880">
    <property type="entry name" value="TOPRIM"/>
    <property type="match status" value="1"/>
</dbReference>
<evidence type="ECO:0000256" key="6">
    <source>
        <dbReference type="ARBA" id="ARBA00022842"/>
    </source>
</evidence>
<dbReference type="SUPFAM" id="SSF57783">
    <property type="entry name" value="Zinc beta-ribbon"/>
    <property type="match status" value="1"/>
</dbReference>
<keyword evidence="5" id="KW-0862">Zinc</keyword>